<dbReference type="PANTHER" id="PTHR42973:SF39">
    <property type="entry name" value="FAD-BINDING PCMH-TYPE DOMAIN-CONTAINING PROTEIN"/>
    <property type="match status" value="1"/>
</dbReference>
<evidence type="ECO:0000256" key="3">
    <source>
        <dbReference type="ARBA" id="ARBA00022630"/>
    </source>
</evidence>
<keyword evidence="8" id="KW-1185">Reference proteome</keyword>
<evidence type="ECO:0000256" key="1">
    <source>
        <dbReference type="ARBA" id="ARBA00001974"/>
    </source>
</evidence>
<comment type="caution">
    <text evidence="7">The sequence shown here is derived from an EMBL/GenBank/DDBJ whole genome shotgun (WGS) entry which is preliminary data.</text>
</comment>
<keyword evidence="5" id="KW-0560">Oxidoreductase</keyword>
<dbReference type="EMBL" id="JASJUT010000001">
    <property type="protein sequence ID" value="MDK2593547.1"/>
    <property type="molecule type" value="Genomic_DNA"/>
</dbReference>
<keyword evidence="3" id="KW-0285">Flavoprotein</keyword>
<evidence type="ECO:0000256" key="2">
    <source>
        <dbReference type="ARBA" id="ARBA00005466"/>
    </source>
</evidence>
<comment type="similarity">
    <text evidence="2">Belongs to the oxygen-dependent FAD-linked oxidoreductase family.</text>
</comment>
<dbReference type="SUPFAM" id="SSF56176">
    <property type="entry name" value="FAD-binding/transporter-associated domain-like"/>
    <property type="match status" value="1"/>
</dbReference>
<dbReference type="PANTHER" id="PTHR42973">
    <property type="entry name" value="BINDING OXIDOREDUCTASE, PUTATIVE (AFU_ORTHOLOGUE AFUA_1G17690)-RELATED"/>
    <property type="match status" value="1"/>
</dbReference>
<proteinExistence type="inferred from homology"/>
<accession>A0ABT7EE49</accession>
<dbReference type="InterPro" id="IPR006094">
    <property type="entry name" value="Oxid_FAD_bind_N"/>
</dbReference>
<evidence type="ECO:0000256" key="5">
    <source>
        <dbReference type="ARBA" id="ARBA00023002"/>
    </source>
</evidence>
<evidence type="ECO:0000259" key="6">
    <source>
        <dbReference type="PROSITE" id="PS51387"/>
    </source>
</evidence>
<evidence type="ECO:0000313" key="8">
    <source>
        <dbReference type="Proteomes" id="UP001231915"/>
    </source>
</evidence>
<dbReference type="Gene3D" id="3.40.462.20">
    <property type="match status" value="1"/>
</dbReference>
<evidence type="ECO:0000313" key="7">
    <source>
        <dbReference type="EMBL" id="MDK2593547.1"/>
    </source>
</evidence>
<protein>
    <submittedName>
        <fullName evidence="7">FAD-binding protein</fullName>
    </submittedName>
</protein>
<reference evidence="7 8" key="1">
    <citation type="submission" date="2023-05" db="EMBL/GenBank/DDBJ databases">
        <title>Pseudoalteromonas ardens sp. nov., Pseudoalteromonas obscura sp. nov., and Pseudoalteromonas umbrosa sp. nov., isolated from the coral Montipora capitata.</title>
        <authorList>
            <person name="Thomas E.M."/>
            <person name="Smith E.M."/>
            <person name="Papke E."/>
            <person name="Shlafstein M.D."/>
            <person name="Oline D.K."/>
            <person name="Videau P."/>
            <person name="Saw J.H."/>
            <person name="Strangman W.K."/>
            <person name="Ushijima B."/>
        </authorList>
    </citation>
    <scope>NUCLEOTIDE SEQUENCE [LARGE SCALE GENOMIC DNA]</scope>
    <source>
        <strain evidence="7 8">P94</strain>
    </source>
</reference>
<dbReference type="Gene3D" id="3.30.465.10">
    <property type="match status" value="1"/>
</dbReference>
<keyword evidence="4" id="KW-0274">FAD</keyword>
<dbReference type="InterPro" id="IPR016169">
    <property type="entry name" value="FAD-bd_PCMH_sub2"/>
</dbReference>
<dbReference type="InterPro" id="IPR050416">
    <property type="entry name" value="FAD-linked_Oxidoreductase"/>
</dbReference>
<sequence>MQKVAYRSQVLYKFDANNADLKVYRPTNRADVVLAFQDIIDTKEIKPHEVQITCGRHCYESFVYNGETKAIIDVGSLNGFDYSKKPDTIEMEIGLSNWEMYRILNNIYKRTLPAGSCYSVGLGGHVTGGGYGLLSRMYGLAMDYLIGVYIVVQNSRGVAEEIYCDQDQHCDLFWGVKGGGGGQFGIITKLIFKDAPPSPERMYTINFSWDWQDENGDYLSQEQFTQIIRLLEESFCDQDPQTWHVWANMLLNHKDAKNISITAFVYYIPQFHGDWAAFELKVRNEFSAILKKANQIKLLSKGDFNYTLRDYTYLNGTQQVSPSGPNSFGKYKSAYLTKCWTKDMINSAYAFLRKPISYQDGEHVTRADMARSLR</sequence>
<dbReference type="Pfam" id="PF01565">
    <property type="entry name" value="FAD_binding_4"/>
    <property type="match status" value="1"/>
</dbReference>
<dbReference type="RefSeq" id="WP_284135999.1">
    <property type="nucleotide sequence ID" value="NZ_JASJUT010000001.1"/>
</dbReference>
<feature type="domain" description="FAD-binding PCMH-type" evidence="6">
    <location>
        <begin position="16"/>
        <end position="197"/>
    </location>
</feature>
<comment type="cofactor">
    <cofactor evidence="1">
        <name>FAD</name>
        <dbReference type="ChEBI" id="CHEBI:57692"/>
    </cofactor>
</comment>
<dbReference type="InterPro" id="IPR016166">
    <property type="entry name" value="FAD-bd_PCMH"/>
</dbReference>
<dbReference type="InterPro" id="IPR036318">
    <property type="entry name" value="FAD-bd_PCMH-like_sf"/>
</dbReference>
<dbReference type="Proteomes" id="UP001231915">
    <property type="component" value="Unassembled WGS sequence"/>
</dbReference>
<gene>
    <name evidence="7" type="ORF">QNM18_00520</name>
</gene>
<dbReference type="PROSITE" id="PS51387">
    <property type="entry name" value="FAD_PCMH"/>
    <property type="match status" value="1"/>
</dbReference>
<organism evidence="7 8">
    <name type="scientific">Pseudoalteromonas obscura</name>
    <dbReference type="NCBI Taxonomy" id="3048491"/>
    <lineage>
        <taxon>Bacteria</taxon>
        <taxon>Pseudomonadati</taxon>
        <taxon>Pseudomonadota</taxon>
        <taxon>Gammaproteobacteria</taxon>
        <taxon>Alteromonadales</taxon>
        <taxon>Pseudoalteromonadaceae</taxon>
        <taxon>Pseudoalteromonas</taxon>
    </lineage>
</organism>
<name>A0ABT7EE49_9GAMM</name>
<evidence type="ECO:0000256" key="4">
    <source>
        <dbReference type="ARBA" id="ARBA00022827"/>
    </source>
</evidence>